<evidence type="ECO:0000313" key="4">
    <source>
        <dbReference type="Proteomes" id="UP000660745"/>
    </source>
</evidence>
<evidence type="ECO:0008006" key="5">
    <source>
        <dbReference type="Google" id="ProtNLM"/>
    </source>
</evidence>
<keyword evidence="2" id="KW-0732">Signal</keyword>
<sequence>MRLLVVALFAHEISIIALASAASAAPITPAEEPGPAPAPIIRVYHLGGAYQAPQWHDALDEAATTLAETYNVPTAQEAAVPRERRPEARAGKAGIGWKQSARPRAKQARRPLVNLRRALPRQATVQLSHANASRWLKQAGLRWRSTGNCTDKRLRYCTSLDAVRTSTVSGLIELKQRSGCRVMVTGGTEAGHAPGPLSHGAGYKADISPNPCIDRFITQNHDRAGMRSDGSRLYRSESGTVFADEGDHWDILFR</sequence>
<feature type="signal peptide" evidence="2">
    <location>
        <begin position="1"/>
        <end position="19"/>
    </location>
</feature>
<dbReference type="EMBL" id="BMNK01000002">
    <property type="protein sequence ID" value="GGP02955.1"/>
    <property type="molecule type" value="Genomic_DNA"/>
</dbReference>
<organism evidence="3 4">
    <name type="scientific">Nonomuraea glycinis</name>
    <dbReference type="NCBI Taxonomy" id="2047744"/>
    <lineage>
        <taxon>Bacteria</taxon>
        <taxon>Bacillati</taxon>
        <taxon>Actinomycetota</taxon>
        <taxon>Actinomycetes</taxon>
        <taxon>Streptosporangiales</taxon>
        <taxon>Streptosporangiaceae</taxon>
        <taxon>Nonomuraea</taxon>
    </lineage>
</organism>
<evidence type="ECO:0000313" key="3">
    <source>
        <dbReference type="EMBL" id="GGP02955.1"/>
    </source>
</evidence>
<name>A0A918A0Q0_9ACTN</name>
<reference evidence="3" key="1">
    <citation type="journal article" date="2014" name="Int. J. Syst. Evol. Microbiol.">
        <title>Complete genome sequence of Corynebacterium casei LMG S-19264T (=DSM 44701T), isolated from a smear-ripened cheese.</title>
        <authorList>
            <consortium name="US DOE Joint Genome Institute (JGI-PGF)"/>
            <person name="Walter F."/>
            <person name="Albersmeier A."/>
            <person name="Kalinowski J."/>
            <person name="Ruckert C."/>
        </authorList>
    </citation>
    <scope>NUCLEOTIDE SEQUENCE</scope>
    <source>
        <strain evidence="3">CGMCC 4.7430</strain>
    </source>
</reference>
<reference evidence="3" key="2">
    <citation type="submission" date="2020-09" db="EMBL/GenBank/DDBJ databases">
        <authorList>
            <person name="Sun Q."/>
            <person name="Zhou Y."/>
        </authorList>
    </citation>
    <scope>NUCLEOTIDE SEQUENCE</scope>
    <source>
        <strain evidence="3">CGMCC 4.7430</strain>
    </source>
</reference>
<feature type="compositionally biased region" description="Basic and acidic residues" evidence="1">
    <location>
        <begin position="80"/>
        <end position="90"/>
    </location>
</feature>
<proteinExistence type="predicted"/>
<evidence type="ECO:0000256" key="2">
    <source>
        <dbReference type="SAM" id="SignalP"/>
    </source>
</evidence>
<protein>
    <recommendedName>
        <fullName evidence="5">Peptidase M15B domain-containing protein</fullName>
    </recommendedName>
</protein>
<comment type="caution">
    <text evidence="3">The sequence shown here is derived from an EMBL/GenBank/DDBJ whole genome shotgun (WGS) entry which is preliminary data.</text>
</comment>
<dbReference type="Proteomes" id="UP000660745">
    <property type="component" value="Unassembled WGS sequence"/>
</dbReference>
<evidence type="ECO:0000256" key="1">
    <source>
        <dbReference type="SAM" id="MobiDB-lite"/>
    </source>
</evidence>
<keyword evidence="4" id="KW-1185">Reference proteome</keyword>
<accession>A0A918A0Q0</accession>
<dbReference type="AlphaFoldDB" id="A0A918A0Q0"/>
<feature type="chain" id="PRO_5039271004" description="Peptidase M15B domain-containing protein" evidence="2">
    <location>
        <begin position="20"/>
        <end position="254"/>
    </location>
</feature>
<feature type="region of interest" description="Disordered" evidence="1">
    <location>
        <begin position="76"/>
        <end position="108"/>
    </location>
</feature>
<gene>
    <name evidence="3" type="ORF">GCM10012278_12240</name>
</gene>